<gene>
    <name evidence="1" type="ORF">ANCCAN_12763</name>
</gene>
<sequence length="212" mass="23677">MLLKRGVQLQKYALKLDQARMPPLGNNNQEKNDRLIFATEIWASPLTYYGLKNVSDYDNSLPTFANMANGKTLRFGCGYKGDCGPNQDIVHISCIYNLIGGYPHSVLYETGKMCKKDTDCTTYPNSKCDKTNHLCVFKGTPPPPGGSPNTMCSNNKGMGDAARKAILNAHNKRRSRLARGHIRNGKKATNKNLPTASFMPKMVRHLRYYILS</sequence>
<organism evidence="1 2">
    <name type="scientific">Ancylostoma caninum</name>
    <name type="common">Dog hookworm</name>
    <dbReference type="NCBI Taxonomy" id="29170"/>
    <lineage>
        <taxon>Eukaryota</taxon>
        <taxon>Metazoa</taxon>
        <taxon>Ecdysozoa</taxon>
        <taxon>Nematoda</taxon>
        <taxon>Chromadorea</taxon>
        <taxon>Rhabditida</taxon>
        <taxon>Rhabditina</taxon>
        <taxon>Rhabditomorpha</taxon>
        <taxon>Strongyloidea</taxon>
        <taxon>Ancylostomatidae</taxon>
        <taxon>Ancylostomatinae</taxon>
        <taxon>Ancylostoma</taxon>
    </lineage>
</organism>
<dbReference type="SUPFAM" id="SSF55797">
    <property type="entry name" value="PR-1-like"/>
    <property type="match status" value="2"/>
</dbReference>
<proteinExistence type="predicted"/>
<dbReference type="OrthoDB" id="5787439at2759"/>
<dbReference type="AlphaFoldDB" id="A0A368GAA4"/>
<dbReference type="STRING" id="29170.A0A368GAA4"/>
<evidence type="ECO:0008006" key="3">
    <source>
        <dbReference type="Google" id="ProtNLM"/>
    </source>
</evidence>
<dbReference type="InterPro" id="IPR035940">
    <property type="entry name" value="CAP_sf"/>
</dbReference>
<reference evidence="1 2" key="1">
    <citation type="submission" date="2014-10" db="EMBL/GenBank/DDBJ databases">
        <title>Draft genome of the hookworm Ancylostoma caninum.</title>
        <authorList>
            <person name="Mitreva M."/>
        </authorList>
    </citation>
    <scope>NUCLEOTIDE SEQUENCE [LARGE SCALE GENOMIC DNA]</scope>
    <source>
        <strain evidence="1 2">Baltimore</strain>
    </source>
</reference>
<dbReference type="Gene3D" id="3.40.33.10">
    <property type="entry name" value="CAP"/>
    <property type="match status" value="2"/>
</dbReference>
<accession>A0A368GAA4</accession>
<protein>
    <recommendedName>
        <fullName evidence="3">SCP domain-containing protein</fullName>
    </recommendedName>
</protein>
<evidence type="ECO:0000313" key="2">
    <source>
        <dbReference type="Proteomes" id="UP000252519"/>
    </source>
</evidence>
<dbReference type="Proteomes" id="UP000252519">
    <property type="component" value="Unassembled WGS sequence"/>
</dbReference>
<evidence type="ECO:0000313" key="1">
    <source>
        <dbReference type="EMBL" id="RCN41302.1"/>
    </source>
</evidence>
<keyword evidence="2" id="KW-1185">Reference proteome</keyword>
<name>A0A368GAA4_ANCCA</name>
<comment type="caution">
    <text evidence="1">The sequence shown here is derived from an EMBL/GenBank/DDBJ whole genome shotgun (WGS) entry which is preliminary data.</text>
</comment>
<dbReference type="EMBL" id="JOJR01000242">
    <property type="protein sequence ID" value="RCN41302.1"/>
    <property type="molecule type" value="Genomic_DNA"/>
</dbReference>